<name>Q3Z8I9_DEHM1</name>
<gene>
    <name evidence="1" type="ordered locus">DET0721</name>
</gene>
<organism evidence="1 2">
    <name type="scientific">Dehalococcoides mccartyi (strain ATCC BAA-2266 / KCTC 15142 / 195)</name>
    <name type="common">Dehalococcoides ethenogenes (strain 195)</name>
    <dbReference type="NCBI Taxonomy" id="243164"/>
    <lineage>
        <taxon>Bacteria</taxon>
        <taxon>Bacillati</taxon>
        <taxon>Chloroflexota</taxon>
        <taxon>Dehalococcoidia</taxon>
        <taxon>Dehalococcoidales</taxon>
        <taxon>Dehalococcoidaceae</taxon>
        <taxon>Dehalococcoides</taxon>
    </lineage>
</organism>
<dbReference type="EMBL" id="CP000027">
    <property type="protein sequence ID" value="AAW39970.1"/>
    <property type="molecule type" value="Genomic_DNA"/>
</dbReference>
<dbReference type="Proteomes" id="UP000008289">
    <property type="component" value="Chromosome"/>
</dbReference>
<proteinExistence type="predicted"/>
<protein>
    <submittedName>
        <fullName evidence="1">Uncharacterized protein</fullName>
    </submittedName>
</protein>
<reference evidence="1 2" key="1">
    <citation type="journal article" date="2005" name="Science">
        <title>Genome sequence of the PCE-dechlorinating bacterium Dehalococcoides ethenogenes.</title>
        <authorList>
            <person name="Seshadri R."/>
            <person name="Adrian L."/>
            <person name="Fouts D.E."/>
            <person name="Eisen J.A."/>
            <person name="Phillippy A.M."/>
            <person name="Methe B.A."/>
            <person name="Ward N.L."/>
            <person name="Nelson W.C."/>
            <person name="Deboy R.T."/>
            <person name="Khouri H.M."/>
            <person name="Kolonay J.F."/>
            <person name="Dodson R.J."/>
            <person name="Daugherty S.C."/>
            <person name="Brinkac L.M."/>
            <person name="Sullivan S.A."/>
            <person name="Madupu R."/>
            <person name="Nelson K.E."/>
            <person name="Kang K.H."/>
            <person name="Impraim M."/>
            <person name="Tran K."/>
            <person name="Robinson J.M."/>
            <person name="Forberger H.A."/>
            <person name="Fraser C.M."/>
            <person name="Zinder S.H."/>
            <person name="Heidelberg J.F."/>
        </authorList>
    </citation>
    <scope>NUCLEOTIDE SEQUENCE [LARGE SCALE GENOMIC DNA]</scope>
    <source>
        <strain evidence="2">ATCC BAA-2266 / KCTC 15142 / 195</strain>
    </source>
</reference>
<evidence type="ECO:0000313" key="2">
    <source>
        <dbReference type="Proteomes" id="UP000008289"/>
    </source>
</evidence>
<dbReference type="HOGENOM" id="CLU_3232554_0_0_0"/>
<evidence type="ECO:0000313" key="1">
    <source>
        <dbReference type="EMBL" id="AAW39970.1"/>
    </source>
</evidence>
<dbReference type="KEGG" id="det:DET0721"/>
<dbReference type="InParanoid" id="Q3Z8I9"/>
<sequence>MTDELIAHTCEKFKQTGRTGVSDGQAVGKIYSSKIYFPLVILQ</sequence>
<dbReference type="AlphaFoldDB" id="Q3Z8I9"/>
<keyword evidence="2" id="KW-1185">Reference proteome</keyword>
<accession>Q3Z8I9</accession>